<name>A0ABP5D0D7_9ACTN</name>
<evidence type="ECO:0000313" key="1">
    <source>
        <dbReference type="EMBL" id="GAA1971381.1"/>
    </source>
</evidence>
<organism evidence="1 2">
    <name type="scientific">Catenulispora subtropica</name>
    <dbReference type="NCBI Taxonomy" id="450798"/>
    <lineage>
        <taxon>Bacteria</taxon>
        <taxon>Bacillati</taxon>
        <taxon>Actinomycetota</taxon>
        <taxon>Actinomycetes</taxon>
        <taxon>Catenulisporales</taxon>
        <taxon>Catenulisporaceae</taxon>
        <taxon>Catenulispora</taxon>
    </lineage>
</organism>
<evidence type="ECO:0000313" key="2">
    <source>
        <dbReference type="Proteomes" id="UP001499854"/>
    </source>
</evidence>
<dbReference type="RefSeq" id="WP_344657941.1">
    <property type="nucleotide sequence ID" value="NZ_BAAAQM010000017.1"/>
</dbReference>
<proteinExistence type="predicted"/>
<dbReference type="Proteomes" id="UP001499854">
    <property type="component" value="Unassembled WGS sequence"/>
</dbReference>
<protein>
    <submittedName>
        <fullName evidence="1">Uncharacterized protein</fullName>
    </submittedName>
</protein>
<comment type="caution">
    <text evidence="1">The sequence shown here is derived from an EMBL/GenBank/DDBJ whole genome shotgun (WGS) entry which is preliminary data.</text>
</comment>
<sequence length="70" mass="7284">MTGPLAEAGLRPGADSGDPRLGLLEVVAGPVGDVGVWSCRPGGWPVTERSDTEVCFVLSRTATALSLRLY</sequence>
<gene>
    <name evidence="1" type="ORF">GCM10009838_33370</name>
</gene>
<dbReference type="EMBL" id="BAAAQM010000017">
    <property type="protein sequence ID" value="GAA1971381.1"/>
    <property type="molecule type" value="Genomic_DNA"/>
</dbReference>
<reference evidence="2" key="1">
    <citation type="journal article" date="2019" name="Int. J. Syst. Evol. Microbiol.">
        <title>The Global Catalogue of Microorganisms (GCM) 10K type strain sequencing project: providing services to taxonomists for standard genome sequencing and annotation.</title>
        <authorList>
            <consortium name="The Broad Institute Genomics Platform"/>
            <consortium name="The Broad Institute Genome Sequencing Center for Infectious Disease"/>
            <person name="Wu L."/>
            <person name="Ma J."/>
        </authorList>
    </citation>
    <scope>NUCLEOTIDE SEQUENCE [LARGE SCALE GENOMIC DNA]</scope>
    <source>
        <strain evidence="2">JCM 16013</strain>
    </source>
</reference>
<keyword evidence="2" id="KW-1185">Reference proteome</keyword>
<accession>A0ABP5D0D7</accession>